<proteinExistence type="inferred from homology"/>
<dbReference type="InterPro" id="IPR036691">
    <property type="entry name" value="Endo/exonu/phosph_ase_sf"/>
</dbReference>
<keyword evidence="2 6" id="KW-0479">Metal-binding</keyword>
<gene>
    <name evidence="9" type="ORF">FYJ63_05450</name>
</gene>
<dbReference type="NCBIfam" id="TIGR00633">
    <property type="entry name" value="xth"/>
    <property type="match status" value="1"/>
</dbReference>
<reference evidence="9 10" key="1">
    <citation type="submission" date="2019-08" db="EMBL/GenBank/DDBJ databases">
        <title>In-depth cultivation of the pig gut microbiome towards novel bacterial diversity and tailored functional studies.</title>
        <authorList>
            <person name="Wylensek D."/>
            <person name="Hitch T.C.A."/>
            <person name="Clavel T."/>
        </authorList>
    </citation>
    <scope>NUCLEOTIDE SEQUENCE [LARGE SCALE GENOMIC DNA]</scope>
    <source>
        <strain evidence="9 10">RF-GAM-744-WT-7</strain>
    </source>
</reference>
<feature type="active site" evidence="5">
    <location>
        <position position="115"/>
    </location>
</feature>
<evidence type="ECO:0000256" key="5">
    <source>
        <dbReference type="PIRSR" id="PIRSR604808-1"/>
    </source>
</evidence>
<dbReference type="PANTHER" id="PTHR43250:SF2">
    <property type="entry name" value="EXODEOXYRIBONUCLEASE III"/>
    <property type="match status" value="1"/>
</dbReference>
<evidence type="ECO:0000256" key="6">
    <source>
        <dbReference type="PIRSR" id="PIRSR604808-2"/>
    </source>
</evidence>
<dbReference type="EMBL" id="VUMY01000008">
    <property type="protein sequence ID" value="MST49682.1"/>
    <property type="molecule type" value="Genomic_DNA"/>
</dbReference>
<feature type="site" description="Transition state stabilizer" evidence="7">
    <location>
        <position position="160"/>
    </location>
</feature>
<dbReference type="GO" id="GO:0046872">
    <property type="term" value="F:metal ion binding"/>
    <property type="evidence" value="ECO:0007669"/>
    <property type="project" value="UniProtKB-KW"/>
</dbReference>
<dbReference type="InterPro" id="IPR037493">
    <property type="entry name" value="ExoIII-like"/>
</dbReference>
<keyword evidence="6" id="KW-0464">Manganese</keyword>
<feature type="site" description="Important for catalytic activity" evidence="7">
    <location>
        <position position="251"/>
    </location>
</feature>
<evidence type="ECO:0000256" key="7">
    <source>
        <dbReference type="PIRSR" id="PIRSR604808-3"/>
    </source>
</evidence>
<dbReference type="GO" id="GO:0008311">
    <property type="term" value="F:double-stranded DNA 3'-5' DNA exonuclease activity"/>
    <property type="evidence" value="ECO:0007669"/>
    <property type="project" value="InterPro"/>
</dbReference>
<comment type="cofactor">
    <cofactor evidence="6">
        <name>Mg(2+)</name>
        <dbReference type="ChEBI" id="CHEBI:18420"/>
    </cofactor>
    <cofactor evidence="6">
        <name>Mn(2+)</name>
        <dbReference type="ChEBI" id="CHEBI:29035"/>
    </cofactor>
    <text evidence="6">Probably binds two magnesium or manganese ions per subunit.</text>
</comment>
<evidence type="ECO:0000256" key="2">
    <source>
        <dbReference type="ARBA" id="ARBA00022723"/>
    </source>
</evidence>
<evidence type="ECO:0000256" key="1">
    <source>
        <dbReference type="ARBA" id="ARBA00007092"/>
    </source>
</evidence>
<name>A0A7K0K2H6_9ACTO</name>
<dbReference type="Gene3D" id="3.60.10.10">
    <property type="entry name" value="Endonuclease/exonuclease/phosphatase"/>
    <property type="match status" value="1"/>
</dbReference>
<keyword evidence="4 6" id="KW-0460">Magnesium</keyword>
<comment type="caution">
    <text evidence="9">The sequence shown here is derived from an EMBL/GenBank/DDBJ whole genome shotgun (WGS) entry which is preliminary data.</text>
</comment>
<dbReference type="Pfam" id="PF03372">
    <property type="entry name" value="Exo_endo_phos"/>
    <property type="match status" value="1"/>
</dbReference>
<comment type="similarity">
    <text evidence="1">Belongs to the DNA repair enzymes AP/ExoA family.</text>
</comment>
<dbReference type="InterPro" id="IPR004808">
    <property type="entry name" value="AP_endonuc_1"/>
</dbReference>
<dbReference type="GO" id="GO:0006281">
    <property type="term" value="P:DNA repair"/>
    <property type="evidence" value="ECO:0007669"/>
    <property type="project" value="InterPro"/>
</dbReference>
<dbReference type="Proteomes" id="UP000442535">
    <property type="component" value="Unassembled WGS sequence"/>
</dbReference>
<keyword evidence="10" id="KW-1185">Reference proteome</keyword>
<evidence type="ECO:0000259" key="8">
    <source>
        <dbReference type="Pfam" id="PF03372"/>
    </source>
</evidence>
<feature type="site" description="Interaction with DNA substrate" evidence="7">
    <location>
        <position position="281"/>
    </location>
</feature>
<feature type="binding site" evidence="6">
    <location>
        <position position="160"/>
    </location>
    <ligand>
        <name>Mg(2+)</name>
        <dbReference type="ChEBI" id="CHEBI:18420"/>
        <label>1</label>
    </ligand>
</feature>
<evidence type="ECO:0000313" key="10">
    <source>
        <dbReference type="Proteomes" id="UP000442535"/>
    </source>
</evidence>
<organism evidence="9 10">
    <name type="scientific">Mobiluncus porci</name>
    <dbReference type="NCBI Taxonomy" id="2652278"/>
    <lineage>
        <taxon>Bacteria</taxon>
        <taxon>Bacillati</taxon>
        <taxon>Actinomycetota</taxon>
        <taxon>Actinomycetes</taxon>
        <taxon>Actinomycetales</taxon>
        <taxon>Actinomycetaceae</taxon>
        <taxon>Mobiluncus</taxon>
    </lineage>
</organism>
<sequence length="288" mass="32355">MRIATWNVNSIRTRLGRVLAFLERHDIDVLAMQEIKCRVDQFPADAFKTAGYEVFVNGKNQWNGVAIAVRTGIKAHLLGMQFTGEIPQPEFGEPPALEPRVIGVRADGIECWSLYVPNGRELDDPHFRYKLDWLDSLRSHVVSLLETDPKALGLFMGDFNVAPRDEDVWDMVEFEGATHVSVPEREAFARLLAPGTLPEAVTLSLEQLNEIGTGSTKPAGLFEVTRASAPGWTYWDYQKARWRRDQGMKIDFALATPALAPKIQKALIDKEERDGEKPSDHAPVILDF</sequence>
<keyword evidence="3" id="KW-0378">Hydrolase</keyword>
<dbReference type="InterPro" id="IPR005135">
    <property type="entry name" value="Endo/exonuclease/phosphatase"/>
</dbReference>
<feature type="binding site" evidence="6">
    <location>
        <position position="7"/>
    </location>
    <ligand>
        <name>Mg(2+)</name>
        <dbReference type="ChEBI" id="CHEBI:18420"/>
        <label>1</label>
    </ligand>
</feature>
<protein>
    <submittedName>
        <fullName evidence="9">Exodeoxyribonuclease III</fullName>
    </submittedName>
</protein>
<dbReference type="SUPFAM" id="SSF56219">
    <property type="entry name" value="DNase I-like"/>
    <property type="match status" value="1"/>
</dbReference>
<feature type="binding site" evidence="6">
    <location>
        <position position="281"/>
    </location>
    <ligand>
        <name>Mg(2+)</name>
        <dbReference type="ChEBI" id="CHEBI:18420"/>
        <label>1</label>
    </ligand>
</feature>
<evidence type="ECO:0000256" key="3">
    <source>
        <dbReference type="ARBA" id="ARBA00022801"/>
    </source>
</evidence>
<dbReference type="AlphaFoldDB" id="A0A7K0K2H6"/>
<dbReference type="PROSITE" id="PS51435">
    <property type="entry name" value="AP_NUCLEASE_F1_4"/>
    <property type="match status" value="1"/>
</dbReference>
<feature type="binding site" evidence="6">
    <location>
        <position position="158"/>
    </location>
    <ligand>
        <name>Mg(2+)</name>
        <dbReference type="ChEBI" id="CHEBI:18420"/>
        <label>1</label>
    </ligand>
</feature>
<evidence type="ECO:0000313" key="9">
    <source>
        <dbReference type="EMBL" id="MST49682.1"/>
    </source>
</evidence>
<feature type="active site" description="Proton acceptor" evidence="5">
    <location>
        <position position="281"/>
    </location>
</feature>
<evidence type="ECO:0000256" key="4">
    <source>
        <dbReference type="ARBA" id="ARBA00022842"/>
    </source>
</evidence>
<accession>A0A7K0K2H6</accession>
<feature type="active site" description="Proton donor/acceptor" evidence="5">
    <location>
        <position position="158"/>
    </location>
</feature>
<feature type="binding site" evidence="6">
    <location>
        <position position="34"/>
    </location>
    <ligand>
        <name>Mg(2+)</name>
        <dbReference type="ChEBI" id="CHEBI:18420"/>
        <label>1</label>
    </ligand>
</feature>
<feature type="domain" description="Endonuclease/exonuclease/phosphatase" evidence="8">
    <location>
        <begin position="4"/>
        <end position="281"/>
    </location>
</feature>
<dbReference type="RefSeq" id="WP_287848568.1">
    <property type="nucleotide sequence ID" value="NZ_VUMY01000008.1"/>
</dbReference>
<dbReference type="CDD" id="cd09086">
    <property type="entry name" value="ExoIII-like_AP-endo"/>
    <property type="match status" value="1"/>
</dbReference>
<dbReference type="PANTHER" id="PTHR43250">
    <property type="entry name" value="EXODEOXYRIBONUCLEASE III"/>
    <property type="match status" value="1"/>
</dbReference>
<feature type="binding site" evidence="6">
    <location>
        <position position="280"/>
    </location>
    <ligand>
        <name>Mg(2+)</name>
        <dbReference type="ChEBI" id="CHEBI:18420"/>
        <label>1</label>
    </ligand>
</feature>